<dbReference type="Proteomes" id="UP001529338">
    <property type="component" value="Unassembled WGS sequence"/>
</dbReference>
<feature type="domain" description="DUF6457" evidence="1">
    <location>
        <begin position="10"/>
        <end position="87"/>
    </location>
</feature>
<evidence type="ECO:0000313" key="2">
    <source>
        <dbReference type="EMBL" id="MDM7855099.1"/>
    </source>
</evidence>
<dbReference type="InterPro" id="IPR045598">
    <property type="entry name" value="DUF6457"/>
</dbReference>
<dbReference type="EMBL" id="JAUCGQ010000001">
    <property type="protein sequence ID" value="MDM7855099.1"/>
    <property type="molecule type" value="Genomic_DNA"/>
</dbReference>
<sequence length="88" mass="8845">MSDDPRRAPGADLPDWVASLTSALGVDAALVDVDRILDLASDVAHGVARPAVPVSLFVAGLAAAGGSDPAPILDRVADLATAWGDEAE</sequence>
<dbReference type="Pfam" id="PF20058">
    <property type="entry name" value="DUF6457"/>
    <property type="match status" value="1"/>
</dbReference>
<reference evidence="2 3" key="1">
    <citation type="submission" date="2023-06" db="EMBL/GenBank/DDBJ databases">
        <title>Cellulomonas sp. MW4 Whole genome sequence.</title>
        <authorList>
            <person name="Park S."/>
        </authorList>
    </citation>
    <scope>NUCLEOTIDE SEQUENCE [LARGE SCALE GENOMIC DNA]</scope>
    <source>
        <strain evidence="2 3">MW4</strain>
    </source>
</reference>
<dbReference type="RefSeq" id="WP_289454907.1">
    <property type="nucleotide sequence ID" value="NZ_JAUCGQ010000001.1"/>
</dbReference>
<gene>
    <name evidence="2" type="ORF">QRT04_09165</name>
</gene>
<keyword evidence="3" id="KW-1185">Reference proteome</keyword>
<evidence type="ECO:0000313" key="3">
    <source>
        <dbReference type="Proteomes" id="UP001529338"/>
    </source>
</evidence>
<evidence type="ECO:0000259" key="1">
    <source>
        <dbReference type="Pfam" id="PF20058"/>
    </source>
</evidence>
<protein>
    <submittedName>
        <fullName evidence="2">DUF6457 domain-containing protein</fullName>
    </submittedName>
</protein>
<organism evidence="2 3">
    <name type="scientific">Cellulomonas alba</name>
    <dbReference type="NCBI Taxonomy" id="3053467"/>
    <lineage>
        <taxon>Bacteria</taxon>
        <taxon>Bacillati</taxon>
        <taxon>Actinomycetota</taxon>
        <taxon>Actinomycetes</taxon>
        <taxon>Micrococcales</taxon>
        <taxon>Cellulomonadaceae</taxon>
        <taxon>Cellulomonas</taxon>
    </lineage>
</organism>
<comment type="caution">
    <text evidence="2">The sequence shown here is derived from an EMBL/GenBank/DDBJ whole genome shotgun (WGS) entry which is preliminary data.</text>
</comment>
<accession>A0ABT7SFX8</accession>
<proteinExistence type="predicted"/>
<name>A0ABT7SFX8_9CELL</name>